<dbReference type="SUPFAM" id="SSF56112">
    <property type="entry name" value="Protein kinase-like (PK-like)"/>
    <property type="match status" value="1"/>
</dbReference>
<evidence type="ECO:0000256" key="3">
    <source>
        <dbReference type="SAM" id="Coils"/>
    </source>
</evidence>
<evidence type="ECO:0000256" key="2">
    <source>
        <dbReference type="ARBA" id="ARBA00023239"/>
    </source>
</evidence>
<protein>
    <submittedName>
        <fullName evidence="7">Pkinase_Tyr domain-containing protein</fullName>
    </submittedName>
</protein>
<dbReference type="EMBL" id="UYSL01028681">
    <property type="protein sequence ID" value="VDL87647.1"/>
    <property type="molecule type" value="Genomic_DNA"/>
</dbReference>
<dbReference type="GO" id="GO:0000166">
    <property type="term" value="F:nucleotide binding"/>
    <property type="evidence" value="ECO:0007669"/>
    <property type="project" value="UniProtKB-KW"/>
</dbReference>
<dbReference type="Proteomes" id="UP000271162">
    <property type="component" value="Unassembled WGS sequence"/>
</dbReference>
<dbReference type="InterPro" id="IPR011009">
    <property type="entry name" value="Kinase-like_dom_sf"/>
</dbReference>
<evidence type="ECO:0000313" key="5">
    <source>
        <dbReference type="EMBL" id="VDL87647.1"/>
    </source>
</evidence>
<dbReference type="GO" id="GO:0004016">
    <property type="term" value="F:adenylate cyclase activity"/>
    <property type="evidence" value="ECO:0007669"/>
    <property type="project" value="TreeGrafter"/>
</dbReference>
<dbReference type="GO" id="GO:0005886">
    <property type="term" value="C:plasma membrane"/>
    <property type="evidence" value="ECO:0007669"/>
    <property type="project" value="TreeGrafter"/>
</dbReference>
<dbReference type="InterPro" id="IPR050401">
    <property type="entry name" value="Cyclic_nucleotide_synthase"/>
</dbReference>
<dbReference type="InterPro" id="IPR001245">
    <property type="entry name" value="Ser-Thr/Tyr_kinase_cat_dom"/>
</dbReference>
<dbReference type="WBParaSite" id="NBR_0002266501-mRNA-1">
    <property type="protein sequence ID" value="NBR_0002266501-mRNA-1"/>
    <property type="gene ID" value="NBR_0002266501"/>
</dbReference>
<reference evidence="7" key="1">
    <citation type="submission" date="2017-02" db="UniProtKB">
        <authorList>
            <consortium name="WormBaseParasite"/>
        </authorList>
    </citation>
    <scope>IDENTIFICATION</scope>
</reference>
<evidence type="ECO:0000313" key="6">
    <source>
        <dbReference type="Proteomes" id="UP000271162"/>
    </source>
</evidence>
<keyword evidence="6" id="KW-1185">Reference proteome</keyword>
<dbReference type="AlphaFoldDB" id="A0A0N4YZJ3"/>
<accession>A0A0N4YZJ3</accession>
<name>A0A0N4YZJ3_NIPBR</name>
<reference evidence="5 6" key="2">
    <citation type="submission" date="2018-11" db="EMBL/GenBank/DDBJ databases">
        <authorList>
            <consortium name="Pathogen Informatics"/>
        </authorList>
    </citation>
    <scope>NUCLEOTIDE SEQUENCE [LARGE SCALE GENOMIC DNA]</scope>
</reference>
<keyword evidence="3" id="KW-0175">Coiled coil</keyword>
<dbReference type="PANTHER" id="PTHR11920:SF495">
    <property type="entry name" value="RECEPTOR-TYPE GUANYLATE CYCLASE GCY-7"/>
    <property type="match status" value="1"/>
</dbReference>
<keyword evidence="2" id="KW-0456">Lyase</keyword>
<keyword evidence="1" id="KW-0547">Nucleotide-binding</keyword>
<dbReference type="GO" id="GO:0001653">
    <property type="term" value="F:peptide receptor activity"/>
    <property type="evidence" value="ECO:0007669"/>
    <property type="project" value="TreeGrafter"/>
</dbReference>
<dbReference type="GO" id="GO:0004383">
    <property type="term" value="F:guanylate cyclase activity"/>
    <property type="evidence" value="ECO:0007669"/>
    <property type="project" value="TreeGrafter"/>
</dbReference>
<evidence type="ECO:0000259" key="4">
    <source>
        <dbReference type="Pfam" id="PF07714"/>
    </source>
</evidence>
<dbReference type="Gene3D" id="6.10.250.780">
    <property type="match status" value="1"/>
</dbReference>
<proteinExistence type="predicted"/>
<dbReference type="GO" id="GO:0004672">
    <property type="term" value="F:protein kinase activity"/>
    <property type="evidence" value="ECO:0007669"/>
    <property type="project" value="InterPro"/>
</dbReference>
<evidence type="ECO:0000256" key="1">
    <source>
        <dbReference type="ARBA" id="ARBA00022741"/>
    </source>
</evidence>
<sequence length="248" mass="28813">MDSIFIQSMLIDLAQGLIYVHESFMGRHGRLSSQVCVVDDRWQVKVSFYGLSYVKEIEPRADEDQDLFTKPIHTVTHCPDMAFSFAIIASELLTKRPAWDLDNRKETAKDIVQKVAKVSMHPFRPEIDVNDSSDAIPSLLQLIRECWTEVPRHRPTIRNVKSLLGSMQRGKRINLMDHVMETLENYASSLEEEVEERMKELVAEKKKSDVLLHRMLPKLVVGRWCLIWFCYRIDSRSTVRMLPIEGHC</sequence>
<feature type="domain" description="Serine-threonine/tyrosine-protein kinase catalytic" evidence="4">
    <location>
        <begin position="8"/>
        <end position="163"/>
    </location>
</feature>
<feature type="coiled-coil region" evidence="3">
    <location>
        <begin position="180"/>
        <end position="207"/>
    </location>
</feature>
<dbReference type="STRING" id="27835.A0A0N4YZJ3"/>
<evidence type="ECO:0000313" key="7">
    <source>
        <dbReference type="WBParaSite" id="NBR_0002266501-mRNA-1"/>
    </source>
</evidence>
<dbReference type="PANTHER" id="PTHR11920">
    <property type="entry name" value="GUANYLYL CYCLASE"/>
    <property type="match status" value="1"/>
</dbReference>
<dbReference type="Pfam" id="PF07714">
    <property type="entry name" value="PK_Tyr_Ser-Thr"/>
    <property type="match status" value="1"/>
</dbReference>
<dbReference type="Gene3D" id="1.10.510.10">
    <property type="entry name" value="Transferase(Phosphotransferase) domain 1"/>
    <property type="match status" value="1"/>
</dbReference>
<dbReference type="GO" id="GO:0007168">
    <property type="term" value="P:receptor guanylyl cyclase signaling pathway"/>
    <property type="evidence" value="ECO:0007669"/>
    <property type="project" value="TreeGrafter"/>
</dbReference>
<organism evidence="7">
    <name type="scientific">Nippostrongylus brasiliensis</name>
    <name type="common">Rat hookworm</name>
    <dbReference type="NCBI Taxonomy" id="27835"/>
    <lineage>
        <taxon>Eukaryota</taxon>
        <taxon>Metazoa</taxon>
        <taxon>Ecdysozoa</taxon>
        <taxon>Nematoda</taxon>
        <taxon>Chromadorea</taxon>
        <taxon>Rhabditida</taxon>
        <taxon>Rhabditina</taxon>
        <taxon>Rhabditomorpha</taxon>
        <taxon>Strongyloidea</taxon>
        <taxon>Heligmosomidae</taxon>
        <taxon>Nippostrongylus</taxon>
    </lineage>
</organism>
<gene>
    <name evidence="5" type="ORF">NBR_LOCUS22666</name>
</gene>